<dbReference type="PANTHER" id="PTHR11207">
    <property type="entry name" value="RIBONUCLEASE III"/>
    <property type="match status" value="1"/>
</dbReference>
<feature type="active site" evidence="8">
    <location>
        <position position="118"/>
    </location>
</feature>
<dbReference type="CDD" id="cd10845">
    <property type="entry name" value="DSRM_RNAse_III_family"/>
    <property type="match status" value="1"/>
</dbReference>
<dbReference type="InterPro" id="IPR036389">
    <property type="entry name" value="RNase_III_sf"/>
</dbReference>
<comment type="subunit">
    <text evidence="8">Homodimer.</text>
</comment>
<keyword evidence="8" id="KW-0460">Magnesium</keyword>
<keyword evidence="3 8" id="KW-0507">mRNA processing</keyword>
<evidence type="ECO:0000256" key="2">
    <source>
        <dbReference type="ARBA" id="ARBA00010183"/>
    </source>
</evidence>
<evidence type="ECO:0000256" key="9">
    <source>
        <dbReference type="SAM" id="MobiDB-lite"/>
    </source>
</evidence>
<feature type="active site" evidence="8">
    <location>
        <position position="46"/>
    </location>
</feature>
<keyword evidence="6 8" id="KW-0378">Hydrolase</keyword>
<dbReference type="Gene3D" id="1.10.1520.10">
    <property type="entry name" value="Ribonuclease III domain"/>
    <property type="match status" value="1"/>
</dbReference>
<feature type="binding site" evidence="8">
    <location>
        <position position="118"/>
    </location>
    <ligand>
        <name>Mg(2+)</name>
        <dbReference type="ChEBI" id="CHEBI:18420"/>
    </ligand>
</feature>
<dbReference type="InterPro" id="IPR014720">
    <property type="entry name" value="dsRBD_dom"/>
</dbReference>
<comment type="function">
    <text evidence="8">Digests double-stranded RNA. Involved in the processing of primary rRNA transcript to yield the immediate precursors to the large and small rRNAs (23S and 16S). Processes some mRNAs, and tRNAs when they are encoded in the rRNA operon. Processes pre-crRNA and tracrRNA of type II CRISPR loci if present in the organism.</text>
</comment>
<feature type="domain" description="DRBM" evidence="10">
    <location>
        <begin position="156"/>
        <end position="225"/>
    </location>
</feature>
<evidence type="ECO:0000256" key="3">
    <source>
        <dbReference type="ARBA" id="ARBA00022664"/>
    </source>
</evidence>
<proteinExistence type="inferred from homology"/>
<dbReference type="EMBL" id="OW150024">
    <property type="protein sequence ID" value="CAH2031193.1"/>
    <property type="molecule type" value="Genomic_DNA"/>
</dbReference>
<evidence type="ECO:0000313" key="12">
    <source>
        <dbReference type="EMBL" id="CAH2031193.1"/>
    </source>
</evidence>
<dbReference type="GO" id="GO:0004525">
    <property type="term" value="F:ribonuclease III activity"/>
    <property type="evidence" value="ECO:0007669"/>
    <property type="project" value="UniProtKB-EC"/>
</dbReference>
<keyword evidence="8" id="KW-0698">rRNA processing</keyword>
<keyword evidence="7 8" id="KW-0694">RNA-binding</keyword>
<keyword evidence="4 8" id="KW-0540">Nuclease</keyword>
<dbReference type="SMART" id="SM00535">
    <property type="entry name" value="RIBOc"/>
    <property type="match status" value="1"/>
</dbReference>
<evidence type="ECO:0000256" key="1">
    <source>
        <dbReference type="ARBA" id="ARBA00000109"/>
    </source>
</evidence>
<keyword evidence="8" id="KW-0963">Cytoplasm</keyword>
<name>A0ABM9D908_9BACT</name>
<evidence type="ECO:0000313" key="13">
    <source>
        <dbReference type="Proteomes" id="UP001295463"/>
    </source>
</evidence>
<dbReference type="Gene3D" id="3.30.160.20">
    <property type="match status" value="1"/>
</dbReference>
<comment type="catalytic activity">
    <reaction evidence="1 8">
        <text>Endonucleolytic cleavage to 5'-phosphomonoester.</text>
        <dbReference type="EC" id="3.1.26.3"/>
    </reaction>
</comment>
<gene>
    <name evidence="8 12" type="primary">rnc</name>
    <name evidence="12" type="ORF">GEAMG1_1363</name>
</gene>
<evidence type="ECO:0000259" key="11">
    <source>
        <dbReference type="PROSITE" id="PS50142"/>
    </source>
</evidence>
<protein>
    <recommendedName>
        <fullName evidence="8">Ribonuclease 3</fullName>
        <ecNumber evidence="8">3.1.26.3</ecNumber>
    </recommendedName>
    <alternativeName>
        <fullName evidence="8">Ribonuclease III</fullName>
        <shortName evidence="8">RNase III</shortName>
    </alternativeName>
</protein>
<dbReference type="SUPFAM" id="SSF69065">
    <property type="entry name" value="RNase III domain-like"/>
    <property type="match status" value="1"/>
</dbReference>
<dbReference type="PROSITE" id="PS50137">
    <property type="entry name" value="DS_RBD"/>
    <property type="match status" value="1"/>
</dbReference>
<evidence type="ECO:0000256" key="4">
    <source>
        <dbReference type="ARBA" id="ARBA00022722"/>
    </source>
</evidence>
<dbReference type="EC" id="3.1.26.3" evidence="8"/>
<dbReference type="PROSITE" id="PS50142">
    <property type="entry name" value="RNASE_3_2"/>
    <property type="match status" value="1"/>
</dbReference>
<sequence>MSVSLQNMLGHSFSDESLLRTALTHPSRFNEAQEGGDYQRLEFLGDAVLGLLLADLLYQRFAHLGEGELSRLRASLVDQTRLAELALTADIAPHILLGRGEERDSGRDKPSILADVLEAVIGAIYLDGGLPAARSVVEALYAPLLDDVTATTLPNDPKSRLQEWLAAQRLGAPYYELLAEEGPPHDRRYTVGVSVDGTVWGTGTGRSKKAAQQEAARAALKRAGEEGSKLRVA</sequence>
<dbReference type="RefSeq" id="WP_305732031.1">
    <property type="nucleotide sequence ID" value="NZ_OW150024.1"/>
</dbReference>
<dbReference type="InterPro" id="IPR000999">
    <property type="entry name" value="RNase_III_dom"/>
</dbReference>
<feature type="domain" description="RNase III" evidence="11">
    <location>
        <begin position="2"/>
        <end position="129"/>
    </location>
</feature>
<dbReference type="InterPro" id="IPR011907">
    <property type="entry name" value="RNase_III"/>
</dbReference>
<keyword evidence="8" id="KW-0819">tRNA processing</keyword>
<dbReference type="PROSITE" id="PS00517">
    <property type="entry name" value="RNASE_3_1"/>
    <property type="match status" value="1"/>
</dbReference>
<organism evidence="12 13">
    <name type="scientific">Trichlorobacter ammonificans</name>
    <dbReference type="NCBI Taxonomy" id="2916410"/>
    <lineage>
        <taxon>Bacteria</taxon>
        <taxon>Pseudomonadati</taxon>
        <taxon>Thermodesulfobacteriota</taxon>
        <taxon>Desulfuromonadia</taxon>
        <taxon>Geobacterales</taxon>
        <taxon>Geobacteraceae</taxon>
        <taxon>Trichlorobacter</taxon>
    </lineage>
</organism>
<dbReference type="SMART" id="SM00358">
    <property type="entry name" value="DSRM"/>
    <property type="match status" value="1"/>
</dbReference>
<dbReference type="CDD" id="cd00593">
    <property type="entry name" value="RIBOc"/>
    <property type="match status" value="1"/>
</dbReference>
<dbReference type="PANTHER" id="PTHR11207:SF0">
    <property type="entry name" value="RIBONUCLEASE 3"/>
    <property type="match status" value="1"/>
</dbReference>
<dbReference type="Pfam" id="PF00035">
    <property type="entry name" value="dsrm"/>
    <property type="match status" value="1"/>
</dbReference>
<dbReference type="SUPFAM" id="SSF54768">
    <property type="entry name" value="dsRNA-binding domain-like"/>
    <property type="match status" value="1"/>
</dbReference>
<dbReference type="HAMAP" id="MF_00104">
    <property type="entry name" value="RNase_III"/>
    <property type="match status" value="1"/>
</dbReference>
<accession>A0ABM9D908</accession>
<evidence type="ECO:0000256" key="5">
    <source>
        <dbReference type="ARBA" id="ARBA00022759"/>
    </source>
</evidence>
<dbReference type="Pfam" id="PF14622">
    <property type="entry name" value="Ribonucleas_3_3"/>
    <property type="match status" value="1"/>
</dbReference>
<feature type="compositionally biased region" description="Basic and acidic residues" evidence="9">
    <location>
        <begin position="222"/>
        <end position="233"/>
    </location>
</feature>
<feature type="region of interest" description="Disordered" evidence="9">
    <location>
        <begin position="202"/>
        <end position="233"/>
    </location>
</feature>
<keyword evidence="8" id="KW-0479">Metal-binding</keyword>
<feature type="binding site" evidence="8">
    <location>
        <position position="115"/>
    </location>
    <ligand>
        <name>Mg(2+)</name>
        <dbReference type="ChEBI" id="CHEBI:18420"/>
    </ligand>
</feature>
<evidence type="ECO:0000256" key="8">
    <source>
        <dbReference type="HAMAP-Rule" id="MF_00104"/>
    </source>
</evidence>
<evidence type="ECO:0000259" key="10">
    <source>
        <dbReference type="PROSITE" id="PS50137"/>
    </source>
</evidence>
<reference evidence="12 13" key="1">
    <citation type="submission" date="2022-03" db="EMBL/GenBank/DDBJ databases">
        <authorList>
            <person name="Koch H."/>
        </authorList>
    </citation>
    <scope>NUCLEOTIDE SEQUENCE [LARGE SCALE GENOMIC DNA]</scope>
    <source>
        <strain evidence="12 13">G1</strain>
    </source>
</reference>
<comment type="similarity">
    <text evidence="2">Belongs to the ribonuclease III family.</text>
</comment>
<keyword evidence="5 8" id="KW-0255">Endonuclease</keyword>
<keyword evidence="13" id="KW-1185">Reference proteome</keyword>
<evidence type="ECO:0000256" key="7">
    <source>
        <dbReference type="ARBA" id="ARBA00022884"/>
    </source>
</evidence>
<dbReference type="NCBIfam" id="TIGR02191">
    <property type="entry name" value="RNaseIII"/>
    <property type="match status" value="1"/>
</dbReference>
<comment type="subcellular location">
    <subcellularLocation>
        <location evidence="8">Cytoplasm</location>
    </subcellularLocation>
</comment>
<dbReference type="Proteomes" id="UP001295463">
    <property type="component" value="Chromosome"/>
</dbReference>
<feature type="binding site" evidence="8">
    <location>
        <position position="42"/>
    </location>
    <ligand>
        <name>Mg(2+)</name>
        <dbReference type="ChEBI" id="CHEBI:18420"/>
    </ligand>
</feature>
<comment type="cofactor">
    <cofactor evidence="8">
        <name>Mg(2+)</name>
        <dbReference type="ChEBI" id="CHEBI:18420"/>
    </cofactor>
</comment>
<keyword evidence="8" id="KW-0699">rRNA-binding</keyword>
<evidence type="ECO:0000256" key="6">
    <source>
        <dbReference type="ARBA" id="ARBA00022801"/>
    </source>
</evidence>